<dbReference type="EMBL" id="JBHULB010000006">
    <property type="protein sequence ID" value="MFD2586086.1"/>
    <property type="molecule type" value="Genomic_DNA"/>
</dbReference>
<name>A0ABW5MTH7_9FLAO</name>
<reference evidence="2" key="1">
    <citation type="journal article" date="2019" name="Int. J. Syst. Evol. Microbiol.">
        <title>The Global Catalogue of Microorganisms (GCM) 10K type strain sequencing project: providing services to taxonomists for standard genome sequencing and annotation.</title>
        <authorList>
            <consortium name="The Broad Institute Genomics Platform"/>
            <consortium name="The Broad Institute Genome Sequencing Center for Infectious Disease"/>
            <person name="Wu L."/>
            <person name="Ma J."/>
        </authorList>
    </citation>
    <scope>NUCLEOTIDE SEQUENCE [LARGE SCALE GENOMIC DNA]</scope>
    <source>
        <strain evidence="2">KCTC 52368</strain>
    </source>
</reference>
<comment type="caution">
    <text evidence="1">The sequence shown here is derived from an EMBL/GenBank/DDBJ whole genome shotgun (WGS) entry which is preliminary data.</text>
</comment>
<evidence type="ECO:0000313" key="2">
    <source>
        <dbReference type="Proteomes" id="UP001597526"/>
    </source>
</evidence>
<dbReference type="RefSeq" id="WP_377765782.1">
    <property type="nucleotide sequence ID" value="NZ_JBHULB010000006.1"/>
</dbReference>
<accession>A0ABW5MTH7</accession>
<proteinExistence type="predicted"/>
<evidence type="ECO:0008006" key="3">
    <source>
        <dbReference type="Google" id="ProtNLM"/>
    </source>
</evidence>
<keyword evidence="2" id="KW-1185">Reference proteome</keyword>
<evidence type="ECO:0000313" key="1">
    <source>
        <dbReference type="EMBL" id="MFD2586086.1"/>
    </source>
</evidence>
<dbReference type="Proteomes" id="UP001597526">
    <property type="component" value="Unassembled WGS sequence"/>
</dbReference>
<protein>
    <recommendedName>
        <fullName evidence="3">ApeA N-terminal domain-containing protein</fullName>
    </recommendedName>
</protein>
<sequence>MKNLKTKYFNPTLDLIEILNQDQTFTIVAIDHHLDGCSLELKKSDGEFSFETISPLVGGLQNHKEIQFERSDSLKFVNENRTLHLQGKDYLANDIGYLEHDSKYSKGTISSFSTNVITNDSKEVLLRYVVPVGEKNKLDLRDFKKTLFQVGNGTSLLFACNIDGHGFDLINVRKDGFYYFIIDCLEPIQKKEFQKKCYNTLLGIALLKGDLVLNESYLLTFDDSKLKEPKSIEYTSMRSSVFSNQPLITTNPFSVRIFDEDFERDEKGMISESQRKKLYEGIVDVSSDVFSKLVTLFCEEEKVQRAALLYILGHKATLEIRIPNYYVALEAITSYLSRTVMDSSKKLNPIKDKKIANDLIEEIKILIQDKKEQKGLTDEEINIQVLFKNVDRLNSPPNADKLAKSFEIIGYGLTSEQFKMIKDRNSYLHGSFIKTESEEERFRDALHLSLRLHFLIGVLLLKQVGYDGKIINYAKLLSHITGKEIDEEVLININEQTNAV</sequence>
<gene>
    <name evidence="1" type="ORF">ACFSQJ_04045</name>
</gene>
<organism evidence="1 2">
    <name type="scientific">Croceitalea marina</name>
    <dbReference type="NCBI Taxonomy" id="1775166"/>
    <lineage>
        <taxon>Bacteria</taxon>
        <taxon>Pseudomonadati</taxon>
        <taxon>Bacteroidota</taxon>
        <taxon>Flavobacteriia</taxon>
        <taxon>Flavobacteriales</taxon>
        <taxon>Flavobacteriaceae</taxon>
        <taxon>Croceitalea</taxon>
    </lineage>
</organism>